<proteinExistence type="predicted"/>
<evidence type="ECO:0000313" key="2">
    <source>
        <dbReference type="Proteomes" id="UP001217417"/>
    </source>
</evidence>
<dbReference type="GeneID" id="80880227"/>
<name>A0AAD7QT21_9ASCO</name>
<organism evidence="1 2">
    <name type="scientific">Lipomyces tetrasporus</name>
    <dbReference type="NCBI Taxonomy" id="54092"/>
    <lineage>
        <taxon>Eukaryota</taxon>
        <taxon>Fungi</taxon>
        <taxon>Dikarya</taxon>
        <taxon>Ascomycota</taxon>
        <taxon>Saccharomycotina</taxon>
        <taxon>Lipomycetes</taxon>
        <taxon>Lipomycetales</taxon>
        <taxon>Lipomycetaceae</taxon>
        <taxon>Lipomyces</taxon>
    </lineage>
</organism>
<comment type="caution">
    <text evidence="1">The sequence shown here is derived from an EMBL/GenBank/DDBJ whole genome shotgun (WGS) entry which is preliminary data.</text>
</comment>
<evidence type="ECO:0000313" key="1">
    <source>
        <dbReference type="EMBL" id="KAJ8100816.1"/>
    </source>
</evidence>
<dbReference type="Proteomes" id="UP001217417">
    <property type="component" value="Unassembled WGS sequence"/>
</dbReference>
<dbReference type="AlphaFoldDB" id="A0AAD7QT21"/>
<keyword evidence="2" id="KW-1185">Reference proteome</keyword>
<gene>
    <name evidence="1" type="ORF">POJ06DRAFT_197103</name>
</gene>
<dbReference type="RefSeq" id="XP_056044266.1">
    <property type="nucleotide sequence ID" value="XM_056185061.1"/>
</dbReference>
<reference evidence="1" key="1">
    <citation type="submission" date="2023-03" db="EMBL/GenBank/DDBJ databases">
        <title>Near-Complete genome sequence of Lipomyces tetrasporous NRRL Y-64009, an oleaginous yeast capable of growing on lignocellulosic hydrolysates.</title>
        <authorList>
            <consortium name="Lawrence Berkeley National Laboratory"/>
            <person name="Jagtap S.S."/>
            <person name="Liu J.-J."/>
            <person name="Walukiewicz H.E."/>
            <person name="Pangilinan J."/>
            <person name="Lipzen A."/>
            <person name="Ahrendt S."/>
            <person name="Koriabine M."/>
            <person name="Cobaugh K."/>
            <person name="Salamov A."/>
            <person name="Yoshinaga Y."/>
            <person name="Ng V."/>
            <person name="Daum C."/>
            <person name="Grigoriev I.V."/>
            <person name="Slininger P.J."/>
            <person name="Dien B.S."/>
            <person name="Jin Y.-S."/>
            <person name="Rao C.V."/>
        </authorList>
    </citation>
    <scope>NUCLEOTIDE SEQUENCE</scope>
    <source>
        <strain evidence="1">NRRL Y-64009</strain>
    </source>
</reference>
<protein>
    <submittedName>
        <fullName evidence="1">Uncharacterized protein</fullName>
    </submittedName>
</protein>
<sequence length="156" mass="17204">MMVLVLYLLQVVSAYKKGVLCVSAVMWTYDVFVDGSVQQVTEASGLVVYQDGVDLTKEMAPNYLLIQDLAGSAKVLTLFKVGGRFCTLHGQWNSQPSPPVAPDVSHVTCPGTDRVWTLTSSDPIYRKIFGIGSTSPFPQDYYMNSYSLYGKYCGSY</sequence>
<accession>A0AAD7QT21</accession>
<dbReference type="EMBL" id="JARPMG010000005">
    <property type="protein sequence ID" value="KAJ8100816.1"/>
    <property type="molecule type" value="Genomic_DNA"/>
</dbReference>